<dbReference type="RefSeq" id="XP_022659146.1">
    <property type="nucleotide sequence ID" value="XM_022803411.1"/>
</dbReference>
<feature type="compositionally biased region" description="Basic and acidic residues" evidence="4">
    <location>
        <begin position="133"/>
        <end position="143"/>
    </location>
</feature>
<dbReference type="RefSeq" id="XP_022659147.1">
    <property type="nucleotide sequence ID" value="XM_022803412.1"/>
</dbReference>
<evidence type="ECO:0000256" key="3">
    <source>
        <dbReference type="ARBA" id="ARBA00023180"/>
    </source>
</evidence>
<dbReference type="InterPro" id="IPR002018">
    <property type="entry name" value="CarbesteraseB"/>
</dbReference>
<dbReference type="EnsemblMetazoa" id="XM_022803411">
    <property type="protein sequence ID" value="XP_022659146"/>
    <property type="gene ID" value="LOC111249489"/>
</dbReference>
<keyword evidence="3" id="KW-0325">Glycoprotein</keyword>
<dbReference type="PANTHER" id="PTHR43903">
    <property type="entry name" value="NEUROLIGIN"/>
    <property type="match status" value="1"/>
</dbReference>
<dbReference type="EnsemblMetazoa" id="XM_022803408">
    <property type="protein sequence ID" value="XP_022659143"/>
    <property type="gene ID" value="LOC111249489"/>
</dbReference>
<comment type="similarity">
    <text evidence="1">Belongs to the type-B carboxylesterase/lipase family.</text>
</comment>
<dbReference type="Gene3D" id="3.40.50.1820">
    <property type="entry name" value="alpha/beta hydrolase"/>
    <property type="match status" value="1"/>
</dbReference>
<keyword evidence="5" id="KW-1133">Transmembrane helix</keyword>
<feature type="compositionally biased region" description="Polar residues" evidence="4">
    <location>
        <begin position="508"/>
        <end position="525"/>
    </location>
</feature>
<name>A0A7M7JYS0_VARDE</name>
<sequence>MARQKCLPFWGENGAVLALYVFLLAGLVNKSRALLERDFADWKQSERVIRTLFGKIRGRVVLPQGRFHDIALQPVEVFLGIPYASPPVGSLRFLPPMTPAHWEGVREADHWGPSCPQPPPETPPHWSRQRPYFSKDEDRERVPTNRSWSPWPQMADFLQDNQNEDCLYLNIFAPASVGRTEHGKLPVLALAAGSSLEWGGAALLDATALAAATHALIVTFNFRLGVLGFFPAMDEASRANNALLDQVAALHWIQRNIDLFGGDHTRVTLLGHGKVSSLAHFLAMYPFAKDLFRSVALMSGSALSPWSLCQSVNMQRFATQLAQSLSCPTRPRAMVECLRHKSADELVEMSRFPDEVPDYLCGPFGPVVDNSVISAGGIRTAMSQSPFSDHDLLLGVTTRDALPLFSVEERRDGIEAILKERLIRTLVRNTYDYHQQEIFLTIANEYTDWSRSTPTHHDILSEAAAALADGTVVAPMIETGVLHSQAVQITRSRASTHLLVFAPPSEPGCTSRTSPSTKASPTCSPVASDALPRDLLYLLGLPLRTTQSVLYPEFSRQEAKISQAFAHYLRNFLRDGDPNGPSHTGMAHHQGRGKDKQEPVAWPQFEPIHKMHLVLADGAARTGSHWDAHRLSIWNRLLPALHRPTRGLGAQAGSGVAQASLSPLQSQAQLQHQLLEDFDNPASFAGSIRNISFLLHPVTAIGQQHVSQPGKADSSRGGSLVSAVNNLDDTEISGRQDTSSKKNLQSQPGSSEQSGVTLESASSPFNALATLTSGPYSRPLLTVLVVGCSLLVVNLLVFVGTFCQHRERGAAAGDVKSSKQMGAKKIAGTLKTGGTDASPSEHTASAKASIKEEDVCLQKTILQKDAAMLFLQEATPNGSPAALHQAQANIDLNDDSILSDVANSSSAILGPVELEACFLYQLPPDFVSARLPHGHRGSISGRSFTVMDGVRKLAAIEVNSSPPIGVGACHVPNVVPLGTIGQAPATPVGRTPQINPQGQQQATQGGLLAAIPPTTPQLPRSHQAATGNVLPQPDVAVTSSTAQSVTATMTLARHSMAHQFETHQQSSAKESGGRSSFKGGEETTV</sequence>
<evidence type="ECO:0000256" key="5">
    <source>
        <dbReference type="SAM" id="Phobius"/>
    </source>
</evidence>
<dbReference type="RefSeq" id="XP_022659141.1">
    <property type="nucleotide sequence ID" value="XM_022803406.1"/>
</dbReference>
<dbReference type="EnsemblMetazoa" id="XM_022803412">
    <property type="protein sequence ID" value="XP_022659147"/>
    <property type="gene ID" value="LOC111249489"/>
</dbReference>
<dbReference type="InterPro" id="IPR029058">
    <property type="entry name" value="AB_hydrolase_fold"/>
</dbReference>
<evidence type="ECO:0000256" key="1">
    <source>
        <dbReference type="ARBA" id="ARBA00005964"/>
    </source>
</evidence>
<organism evidence="7 8">
    <name type="scientific">Varroa destructor</name>
    <name type="common">Honeybee mite</name>
    <dbReference type="NCBI Taxonomy" id="109461"/>
    <lineage>
        <taxon>Eukaryota</taxon>
        <taxon>Metazoa</taxon>
        <taxon>Ecdysozoa</taxon>
        <taxon>Arthropoda</taxon>
        <taxon>Chelicerata</taxon>
        <taxon>Arachnida</taxon>
        <taxon>Acari</taxon>
        <taxon>Parasitiformes</taxon>
        <taxon>Mesostigmata</taxon>
        <taxon>Gamasina</taxon>
        <taxon>Dermanyssoidea</taxon>
        <taxon>Varroidae</taxon>
        <taxon>Varroa</taxon>
    </lineage>
</organism>
<proteinExistence type="inferred from homology"/>
<dbReference type="EnsemblMetazoa" id="XM_022803406">
    <property type="protein sequence ID" value="XP_022659141"/>
    <property type="gene ID" value="LOC111249489"/>
</dbReference>
<dbReference type="RefSeq" id="XP_022659139.1">
    <property type="nucleotide sequence ID" value="XM_022803404.1"/>
</dbReference>
<keyword evidence="2" id="KW-0732">Signal</keyword>
<dbReference type="Proteomes" id="UP000594260">
    <property type="component" value="Unplaced"/>
</dbReference>
<dbReference type="RefSeq" id="XP_022659144.1">
    <property type="nucleotide sequence ID" value="XM_022803409.1"/>
</dbReference>
<feature type="domain" description="Carboxylesterase type B" evidence="6">
    <location>
        <begin position="46"/>
        <end position="634"/>
    </location>
</feature>
<dbReference type="RefSeq" id="XP_022659142.1">
    <property type="nucleotide sequence ID" value="XM_022803407.1"/>
</dbReference>
<dbReference type="Pfam" id="PF00135">
    <property type="entry name" value="COesterase"/>
    <property type="match status" value="1"/>
</dbReference>
<dbReference type="EnsemblMetazoa" id="XM_022803407">
    <property type="protein sequence ID" value="XP_022659142"/>
    <property type="gene ID" value="LOC111249489"/>
</dbReference>
<dbReference type="AlphaFoldDB" id="A0A7M7JYS0"/>
<evidence type="ECO:0000256" key="2">
    <source>
        <dbReference type="ARBA" id="ARBA00022729"/>
    </source>
</evidence>
<evidence type="ECO:0000259" key="6">
    <source>
        <dbReference type="Pfam" id="PF00135"/>
    </source>
</evidence>
<dbReference type="GeneID" id="111249489"/>
<keyword evidence="5" id="KW-0812">Transmembrane</keyword>
<dbReference type="RefSeq" id="XP_022659143.1">
    <property type="nucleotide sequence ID" value="XM_022803408.1"/>
</dbReference>
<feature type="region of interest" description="Disordered" evidence="4">
    <location>
        <begin position="108"/>
        <end position="146"/>
    </location>
</feature>
<feature type="region of interest" description="Disordered" evidence="4">
    <location>
        <begin position="577"/>
        <end position="597"/>
    </location>
</feature>
<evidence type="ECO:0000313" key="7">
    <source>
        <dbReference type="EnsemblMetazoa" id="XP_022659142"/>
    </source>
</evidence>
<dbReference type="PROSITE" id="PS00941">
    <property type="entry name" value="CARBOXYLESTERASE_B_2"/>
    <property type="match status" value="1"/>
</dbReference>
<feature type="region of interest" description="Disordered" evidence="4">
    <location>
        <begin position="505"/>
        <end position="525"/>
    </location>
</feature>
<dbReference type="EnsemblMetazoa" id="XM_022803404">
    <property type="protein sequence ID" value="XP_022659139"/>
    <property type="gene ID" value="LOC111249489"/>
</dbReference>
<protein>
    <recommendedName>
        <fullName evidence="6">Carboxylesterase type B domain-containing protein</fullName>
    </recommendedName>
</protein>
<evidence type="ECO:0000256" key="4">
    <source>
        <dbReference type="SAM" id="MobiDB-lite"/>
    </source>
</evidence>
<dbReference type="InterPro" id="IPR051093">
    <property type="entry name" value="Neuroligin/BSAL"/>
</dbReference>
<keyword evidence="5" id="KW-0472">Membrane</keyword>
<dbReference type="EnsemblMetazoa" id="XM_022803409">
    <property type="protein sequence ID" value="XP_022659144"/>
    <property type="gene ID" value="LOC111249489"/>
</dbReference>
<dbReference type="InterPro" id="IPR019819">
    <property type="entry name" value="Carboxylesterase_B_CS"/>
</dbReference>
<accession>A0A7M7JYS0</accession>
<reference evidence="7" key="1">
    <citation type="submission" date="2021-01" db="UniProtKB">
        <authorList>
            <consortium name="EnsemblMetazoa"/>
        </authorList>
    </citation>
    <scope>IDENTIFICATION</scope>
</reference>
<dbReference type="OrthoDB" id="6846267at2759"/>
<dbReference type="InParanoid" id="A0A7M7JYS0"/>
<feature type="compositionally biased region" description="Polar residues" evidence="4">
    <location>
        <begin position="741"/>
        <end position="758"/>
    </location>
</feature>
<dbReference type="EnsemblMetazoa" id="XM_022803405">
    <property type="protein sequence ID" value="XP_022659140"/>
    <property type="gene ID" value="LOC111249489"/>
</dbReference>
<keyword evidence="8" id="KW-1185">Reference proteome</keyword>
<evidence type="ECO:0000313" key="8">
    <source>
        <dbReference type="Proteomes" id="UP000594260"/>
    </source>
</evidence>
<dbReference type="KEGG" id="vde:111249489"/>
<feature type="region of interest" description="Disordered" evidence="4">
    <location>
        <begin position="729"/>
        <end position="758"/>
    </location>
</feature>
<feature type="region of interest" description="Disordered" evidence="4">
    <location>
        <begin position="1058"/>
        <end position="1085"/>
    </location>
</feature>
<dbReference type="SUPFAM" id="SSF53474">
    <property type="entry name" value="alpha/beta-Hydrolases"/>
    <property type="match status" value="1"/>
</dbReference>
<feature type="transmembrane region" description="Helical" evidence="5">
    <location>
        <begin position="780"/>
        <end position="799"/>
    </location>
</feature>
<dbReference type="RefSeq" id="XP_022659140.1">
    <property type="nucleotide sequence ID" value="XM_022803405.1"/>
</dbReference>